<accession>A0A291LWK0</accession>
<dbReference type="SUPFAM" id="SSF52540">
    <property type="entry name" value="P-loop containing nucleoside triphosphate hydrolases"/>
    <property type="match status" value="1"/>
</dbReference>
<dbReference type="KEGG" id="cmag:CBW24_03250"/>
<organism evidence="3 4">
    <name type="scientific">Pacificitalea manganoxidans</name>
    <dbReference type="NCBI Taxonomy" id="1411902"/>
    <lineage>
        <taxon>Bacteria</taxon>
        <taxon>Pseudomonadati</taxon>
        <taxon>Pseudomonadota</taxon>
        <taxon>Alphaproteobacteria</taxon>
        <taxon>Rhodobacterales</taxon>
        <taxon>Paracoccaceae</taxon>
        <taxon>Pacificitalea</taxon>
    </lineage>
</organism>
<dbReference type="OrthoDB" id="9811073at2"/>
<proteinExistence type="predicted"/>
<dbReference type="InterPro" id="IPR027417">
    <property type="entry name" value="P-loop_NTPase"/>
</dbReference>
<evidence type="ECO:0000256" key="1">
    <source>
        <dbReference type="SAM" id="MobiDB-lite"/>
    </source>
</evidence>
<keyword evidence="4" id="KW-1185">Reference proteome</keyword>
<dbReference type="Gene3D" id="3.40.50.300">
    <property type="entry name" value="P-loop containing nucleotide triphosphate hydrolases"/>
    <property type="match status" value="1"/>
</dbReference>
<dbReference type="InterPro" id="IPR050238">
    <property type="entry name" value="DNA_Rep/Repair_Clamp_Loader"/>
</dbReference>
<dbReference type="Proteomes" id="UP000219050">
    <property type="component" value="Chromosome"/>
</dbReference>
<dbReference type="GO" id="GO:0006261">
    <property type="term" value="P:DNA-templated DNA replication"/>
    <property type="evidence" value="ECO:0007669"/>
    <property type="project" value="TreeGrafter"/>
</dbReference>
<feature type="compositionally biased region" description="Basic and acidic residues" evidence="1">
    <location>
        <begin position="1"/>
        <end position="25"/>
    </location>
</feature>
<dbReference type="EMBL" id="CP021404">
    <property type="protein sequence ID" value="ATI41113.1"/>
    <property type="molecule type" value="Genomic_DNA"/>
</dbReference>
<gene>
    <name evidence="3" type="ORF">CBW24_03250</name>
</gene>
<dbReference type="PANTHER" id="PTHR11669:SF8">
    <property type="entry name" value="DNA POLYMERASE III SUBUNIT DELTA"/>
    <property type="match status" value="1"/>
</dbReference>
<evidence type="ECO:0000313" key="3">
    <source>
        <dbReference type="EMBL" id="ATI41113.1"/>
    </source>
</evidence>
<dbReference type="Pfam" id="PF13177">
    <property type="entry name" value="DNA_pol3_delta2"/>
    <property type="match status" value="1"/>
</dbReference>
<feature type="region of interest" description="Disordered" evidence="1">
    <location>
        <begin position="1"/>
        <end position="28"/>
    </location>
</feature>
<sequence length="384" mass="40680">MKAPVTEDRPEADRIDGAPHPRDTGVLHGHGAAEQTFLEAFNSGRLHHAWLITGPEGVGKATLAWKIARFLLAAPLTGDDLLPGGTDAPAAADSLDLPADHPIARRVRALSEPRLFLLRRPYDDKAKRLKQDITVDAARGMKGFFTMSAVEGGRRVVIVDSADELNTSAANAVLKLLEEPPKNAVLLLISHQPSRLLPTIRSRCRTLRCGPLAPADLARAVEQAGLDAPDEDGALAALAAGSVGAAISLMHEDGVKLYADLLTLFDGLPQMDRSRAIKLADSCAGRGAEARCDLTLALIDLFLARLARTGVAGPPSPEAGPNEAALMLRLCPDSGSARHWAVLHDELGTRARHGRAVNLDPAALILDTLMRINGAAAARTVSQP</sequence>
<dbReference type="RefSeq" id="WP_097372658.1">
    <property type="nucleotide sequence ID" value="NZ_CP021404.1"/>
</dbReference>
<dbReference type="NCBIfam" id="NF005677">
    <property type="entry name" value="PRK07471.1"/>
    <property type="match status" value="1"/>
</dbReference>
<evidence type="ECO:0000313" key="4">
    <source>
        <dbReference type="Proteomes" id="UP000219050"/>
    </source>
</evidence>
<feature type="domain" description="AAA+ ATPase" evidence="2">
    <location>
        <begin position="46"/>
        <end position="212"/>
    </location>
</feature>
<name>A0A291LWK0_9RHOB</name>
<dbReference type="SMART" id="SM00382">
    <property type="entry name" value="AAA"/>
    <property type="match status" value="1"/>
</dbReference>
<evidence type="ECO:0000259" key="2">
    <source>
        <dbReference type="SMART" id="SM00382"/>
    </source>
</evidence>
<dbReference type="PANTHER" id="PTHR11669">
    <property type="entry name" value="REPLICATION FACTOR C / DNA POLYMERASE III GAMMA-TAU SUBUNIT"/>
    <property type="match status" value="1"/>
</dbReference>
<dbReference type="AlphaFoldDB" id="A0A291LWK0"/>
<protein>
    <submittedName>
        <fullName evidence="3">DNA polymerase III subunit delta</fullName>
    </submittedName>
</protein>
<dbReference type="InterPro" id="IPR003593">
    <property type="entry name" value="AAA+_ATPase"/>
</dbReference>
<dbReference type="GO" id="GO:0009360">
    <property type="term" value="C:DNA polymerase III complex"/>
    <property type="evidence" value="ECO:0007669"/>
    <property type="project" value="TreeGrafter"/>
</dbReference>
<reference evidence="3 4" key="1">
    <citation type="submission" date="2017-05" db="EMBL/GenBank/DDBJ databases">
        <title>Comparative genomic and metabolic analysis of manganese-oxidizing mechanisms in Celeribater manganoxidans DY25T: its adaption to the environment of polymetallic nodule.</title>
        <authorList>
            <person name="Wang X."/>
        </authorList>
    </citation>
    <scope>NUCLEOTIDE SEQUENCE [LARGE SCALE GENOMIC DNA]</scope>
    <source>
        <strain evidence="3 4">DY25</strain>
    </source>
</reference>